<proteinExistence type="predicted"/>
<gene>
    <name evidence="1" type="ORF">A3B84_02770</name>
</gene>
<comment type="caution">
    <text evidence="1">The sequence shown here is derived from an EMBL/GenBank/DDBJ whole genome shotgun (WGS) entry which is preliminary data.</text>
</comment>
<accession>A0A1F6VQ66</accession>
<dbReference type="AlphaFoldDB" id="A0A1F6VQ66"/>
<protein>
    <submittedName>
        <fullName evidence="1">Uncharacterized protein</fullName>
    </submittedName>
</protein>
<sequence>MSTGGHIPKVDLYIQIGETHSNEWGQCDPVFLKIPKGQLVSIVHQTGKEKEEDCIVLLCGKHLSPEESYLLVKYNPKGDDTMSCSNW</sequence>
<evidence type="ECO:0000313" key="2">
    <source>
        <dbReference type="Proteomes" id="UP000177112"/>
    </source>
</evidence>
<organism evidence="1 2">
    <name type="scientific">Candidatus Nomurabacteria bacterium RIFCSPHIGHO2_02_FULL_35_13</name>
    <dbReference type="NCBI Taxonomy" id="1801748"/>
    <lineage>
        <taxon>Bacteria</taxon>
        <taxon>Candidatus Nomuraibacteriota</taxon>
    </lineage>
</organism>
<reference evidence="1 2" key="1">
    <citation type="journal article" date="2016" name="Nat. Commun.">
        <title>Thousands of microbial genomes shed light on interconnected biogeochemical processes in an aquifer system.</title>
        <authorList>
            <person name="Anantharaman K."/>
            <person name="Brown C.T."/>
            <person name="Hug L.A."/>
            <person name="Sharon I."/>
            <person name="Castelle C.J."/>
            <person name="Probst A.J."/>
            <person name="Thomas B.C."/>
            <person name="Singh A."/>
            <person name="Wilkins M.J."/>
            <person name="Karaoz U."/>
            <person name="Brodie E.L."/>
            <person name="Williams K.H."/>
            <person name="Hubbard S.S."/>
            <person name="Banfield J.F."/>
        </authorList>
    </citation>
    <scope>NUCLEOTIDE SEQUENCE [LARGE SCALE GENOMIC DNA]</scope>
</reference>
<dbReference type="EMBL" id="MFTY01000003">
    <property type="protein sequence ID" value="OGI71709.1"/>
    <property type="molecule type" value="Genomic_DNA"/>
</dbReference>
<name>A0A1F6VQ66_9BACT</name>
<evidence type="ECO:0000313" key="1">
    <source>
        <dbReference type="EMBL" id="OGI71709.1"/>
    </source>
</evidence>
<dbReference type="Proteomes" id="UP000177112">
    <property type="component" value="Unassembled WGS sequence"/>
</dbReference>